<keyword evidence="1" id="KW-0732">Signal</keyword>
<feature type="chain" id="PRO_5021946201" description="Tetratricopeptide repeat protein" evidence="1">
    <location>
        <begin position="19"/>
        <end position="166"/>
    </location>
</feature>
<comment type="caution">
    <text evidence="2">The sequence shown here is derived from an EMBL/GenBank/DDBJ whole genome shotgun (WGS) entry which is preliminary data.</text>
</comment>
<evidence type="ECO:0008006" key="4">
    <source>
        <dbReference type="Google" id="ProtNLM"/>
    </source>
</evidence>
<dbReference type="InterPro" id="IPR011990">
    <property type="entry name" value="TPR-like_helical_dom_sf"/>
</dbReference>
<feature type="signal peptide" evidence="1">
    <location>
        <begin position="1"/>
        <end position="18"/>
    </location>
</feature>
<evidence type="ECO:0000256" key="1">
    <source>
        <dbReference type="SAM" id="SignalP"/>
    </source>
</evidence>
<dbReference type="RefSeq" id="WP_144334110.1">
    <property type="nucleotide sequence ID" value="NZ_VLPL01000008.1"/>
</dbReference>
<dbReference type="SUPFAM" id="SSF48452">
    <property type="entry name" value="TPR-like"/>
    <property type="match status" value="1"/>
</dbReference>
<gene>
    <name evidence="2" type="ORF">FO442_15415</name>
</gene>
<dbReference type="Gene3D" id="1.25.40.10">
    <property type="entry name" value="Tetratricopeptide repeat domain"/>
    <property type="match status" value="1"/>
</dbReference>
<name>A0A556MN91_9FLAO</name>
<dbReference type="EMBL" id="VLPL01000008">
    <property type="protein sequence ID" value="TSJ41298.1"/>
    <property type="molecule type" value="Genomic_DNA"/>
</dbReference>
<protein>
    <recommendedName>
        <fullName evidence="4">Tetratricopeptide repeat protein</fullName>
    </recommendedName>
</protein>
<evidence type="ECO:0000313" key="2">
    <source>
        <dbReference type="EMBL" id="TSJ41298.1"/>
    </source>
</evidence>
<keyword evidence="3" id="KW-1185">Reference proteome</keyword>
<organism evidence="2 3">
    <name type="scientific">Fluviicola chungangensis</name>
    <dbReference type="NCBI Taxonomy" id="2597671"/>
    <lineage>
        <taxon>Bacteria</taxon>
        <taxon>Pseudomonadati</taxon>
        <taxon>Bacteroidota</taxon>
        <taxon>Flavobacteriia</taxon>
        <taxon>Flavobacteriales</taxon>
        <taxon>Crocinitomicaceae</taxon>
        <taxon>Fluviicola</taxon>
    </lineage>
</organism>
<proteinExistence type="predicted"/>
<accession>A0A556MN91</accession>
<evidence type="ECO:0000313" key="3">
    <source>
        <dbReference type="Proteomes" id="UP000316008"/>
    </source>
</evidence>
<dbReference type="Proteomes" id="UP000316008">
    <property type="component" value="Unassembled WGS sequence"/>
</dbReference>
<dbReference type="AlphaFoldDB" id="A0A556MN91"/>
<reference evidence="2 3" key="1">
    <citation type="submission" date="2019-07" db="EMBL/GenBank/DDBJ databases">
        <authorList>
            <person name="Huq M.A."/>
        </authorList>
    </citation>
    <scope>NUCLEOTIDE SEQUENCE [LARGE SCALE GENOMIC DNA]</scope>
    <source>
        <strain evidence="2 3">MAH-3</strain>
    </source>
</reference>
<sequence>MKKIVVILFISLSKLSIAQLDYKAMKDTICPSVCGIRDSITLSEIYPKLLNLDTNQISEGLADYYIDLSNIQYELCLRNHSDTAMLRLSLISAEKALYHSPRNIEMLWNAGFFYRVLGDCEKALYYLKRYGEACPKKYWKDNKDQIALLLGHCPNEELKQKFKIKQ</sequence>